<dbReference type="EMBL" id="CP001654">
    <property type="protein sequence ID" value="ACS85220.1"/>
    <property type="molecule type" value="Genomic_DNA"/>
</dbReference>
<dbReference type="Pfam" id="PF01154">
    <property type="entry name" value="HMG_CoA_synt_N"/>
    <property type="match status" value="1"/>
</dbReference>
<dbReference type="KEGG" id="dda:Dd703_1418"/>
<dbReference type="eggNOG" id="COG3425">
    <property type="taxonomic scope" value="Bacteria"/>
</dbReference>
<dbReference type="GO" id="GO:0004421">
    <property type="term" value="F:hydroxymethylglutaryl-CoA synthase activity"/>
    <property type="evidence" value="ECO:0007669"/>
    <property type="project" value="UniProtKB-EC"/>
</dbReference>
<dbReference type="InterPro" id="IPR016039">
    <property type="entry name" value="Thiolase-like"/>
</dbReference>
<feature type="domain" description="Hydroxymethylglutaryl-coenzyme A synthase C-terminal" evidence="4">
    <location>
        <begin position="273"/>
        <end position="372"/>
    </location>
</feature>
<gene>
    <name evidence="5" type="ordered locus">Dd703_1418</name>
</gene>
<keyword evidence="2 5" id="KW-0808">Transferase</keyword>
<evidence type="ECO:0000313" key="6">
    <source>
        <dbReference type="Proteomes" id="UP000002734"/>
    </source>
</evidence>
<dbReference type="InterPro" id="IPR013746">
    <property type="entry name" value="HMG_CoA_synt_C_dom"/>
</dbReference>
<evidence type="ECO:0000313" key="5">
    <source>
        <dbReference type="EMBL" id="ACS85220.1"/>
    </source>
</evidence>
<comment type="similarity">
    <text evidence="1">Belongs to the thiolase-like superfamily. HMG-CoA synthase family.</text>
</comment>
<protein>
    <submittedName>
        <fullName evidence="5">Hydroxymethylglutaryl-CoA synthase</fullName>
        <ecNumber evidence="5">2.3.3.10</ecNumber>
    </submittedName>
</protein>
<dbReference type="PANTHER" id="PTHR43323:SF2">
    <property type="entry name" value="HYDROXYMETHYLGLUTARYL-COA SYNTHASE"/>
    <property type="match status" value="1"/>
</dbReference>
<dbReference type="CDD" id="cd00827">
    <property type="entry name" value="init_cond_enzymes"/>
    <property type="match status" value="1"/>
</dbReference>
<evidence type="ECO:0000259" key="4">
    <source>
        <dbReference type="Pfam" id="PF08540"/>
    </source>
</evidence>
<sequence length="420" mass="46611">MISVGIEAINAFCGTSYINVRDLAQHRQLDMSRFDNLLMKQKTVSLPCEDPVSFAVNAAKPILDALSEAEKNSIELLITCTESGIDFGKSISTYVHHYLGLKRNCRLFELKTACYSGVAGLQMAVNTILSQTSPGSKALVIATDMTRFILEEENGDHTSQDWSFAEPSGGSGAVAMLVSDTPHVFQIDVGANGYYGYEVMDTCRPVPDKETGDSDLSLLAYLECCEKAYLEYEKRVAGIDYANTFGYLAFHTPFGGMVKGAHRNMMRKLVRATPQDTEADFNRRVTPGLIYCQRVGNIMGATLALSLLSTLSHADIQSPQRIGCFSYGSGCCSEFFSGVVTPESGQRVRQMQIGAQLDRRRELTMSEYDALLYGNQWVRFGIKNVTLDLDSFPQIHSGSQEAHHLVLSRINEFHREYEWV</sequence>
<evidence type="ECO:0000256" key="1">
    <source>
        <dbReference type="ARBA" id="ARBA00007061"/>
    </source>
</evidence>
<evidence type="ECO:0000256" key="2">
    <source>
        <dbReference type="ARBA" id="ARBA00022679"/>
    </source>
</evidence>
<dbReference type="AlphaFoldDB" id="C6CDV3"/>
<dbReference type="Proteomes" id="UP000002734">
    <property type="component" value="Chromosome"/>
</dbReference>
<dbReference type="Pfam" id="PF08540">
    <property type="entry name" value="HMG_CoA_synt_C"/>
    <property type="match status" value="1"/>
</dbReference>
<feature type="domain" description="Hydroxymethylglutaryl-coenzyme A synthase N-terminal" evidence="3">
    <location>
        <begin position="3"/>
        <end position="179"/>
    </location>
</feature>
<accession>C6CDV3</accession>
<organism evidence="5 6">
    <name type="scientific">Musicola paradisiaca (strain Ech703)</name>
    <name type="common">Dickeya paradisiaca</name>
    <name type="synonym">Dickeya dadantii</name>
    <dbReference type="NCBI Taxonomy" id="579405"/>
    <lineage>
        <taxon>Bacteria</taxon>
        <taxon>Pseudomonadati</taxon>
        <taxon>Pseudomonadota</taxon>
        <taxon>Gammaproteobacteria</taxon>
        <taxon>Enterobacterales</taxon>
        <taxon>Pectobacteriaceae</taxon>
        <taxon>Musicola</taxon>
    </lineage>
</organism>
<dbReference type="InterPro" id="IPR013528">
    <property type="entry name" value="HMG_CoA_synth_N"/>
</dbReference>
<dbReference type="HOGENOM" id="CLU_008065_3_2_6"/>
<dbReference type="EC" id="2.3.3.10" evidence="5"/>
<dbReference type="SUPFAM" id="SSF53901">
    <property type="entry name" value="Thiolase-like"/>
    <property type="match status" value="2"/>
</dbReference>
<evidence type="ECO:0000259" key="3">
    <source>
        <dbReference type="Pfam" id="PF01154"/>
    </source>
</evidence>
<dbReference type="GO" id="GO:0006084">
    <property type="term" value="P:acetyl-CoA metabolic process"/>
    <property type="evidence" value="ECO:0007669"/>
    <property type="project" value="InterPro"/>
</dbReference>
<keyword evidence="5" id="KW-0012">Acyltransferase</keyword>
<dbReference type="Gene3D" id="3.40.47.10">
    <property type="match status" value="2"/>
</dbReference>
<proteinExistence type="inferred from homology"/>
<keyword evidence="6" id="KW-1185">Reference proteome</keyword>
<reference evidence="5" key="1">
    <citation type="submission" date="2009-06" db="EMBL/GenBank/DDBJ databases">
        <title>Complete sequence of Dickeya dadantii Ech703.</title>
        <authorList>
            <consortium name="US DOE Joint Genome Institute"/>
            <person name="Lucas S."/>
            <person name="Copeland A."/>
            <person name="Lapidus A."/>
            <person name="Glavina del Rio T."/>
            <person name="Dalin E."/>
            <person name="Tice H."/>
            <person name="Bruce D."/>
            <person name="Goodwin L."/>
            <person name="Pitluck S."/>
            <person name="Chertkov O."/>
            <person name="Brettin T."/>
            <person name="Detter J.C."/>
            <person name="Han C."/>
            <person name="Larimer F."/>
            <person name="Land M."/>
            <person name="Hauser L."/>
            <person name="Kyrpides N."/>
            <person name="Mikhailova N."/>
            <person name="Balakrishnan V."/>
            <person name="Glasner J."/>
            <person name="Perna N.T."/>
        </authorList>
    </citation>
    <scope>NUCLEOTIDE SEQUENCE [LARGE SCALE GENOMIC DNA]</scope>
    <source>
        <strain evidence="5">Ech703</strain>
    </source>
</reference>
<dbReference type="PANTHER" id="PTHR43323">
    <property type="entry name" value="3-HYDROXY-3-METHYLGLUTARYL COENZYME A SYNTHASE"/>
    <property type="match status" value="1"/>
</dbReference>
<dbReference type="STRING" id="579405.Dd703_1418"/>
<dbReference type="RefSeq" id="WP_012765037.1">
    <property type="nucleotide sequence ID" value="NC_012880.1"/>
</dbReference>
<name>C6CDV3_MUSP7</name>